<proteinExistence type="predicted"/>
<dbReference type="EMBL" id="VEPZ02000927">
    <property type="protein sequence ID" value="KAE8710666.1"/>
    <property type="molecule type" value="Genomic_DNA"/>
</dbReference>
<sequence length="185" mass="20543">MHSGDLSMNRVKSFLHFRFVPLTLKGISNLGKERLVPLTLKGISDLKEFNSLNQGRLVPLTLKGISNLGKERHVPLTLKGISDIGKERHVSLTLKGISNLIGEKCDTHDPKGHCLMVLLCLRKRSKIIEIVAAQDIVFALAQSGIELVQSRIDWSGGSCNILNTGIELKGRRNRRAKESFARKIN</sequence>
<gene>
    <name evidence="1" type="ORF">F3Y22_tig00110319pilonHSYRG00095</name>
</gene>
<evidence type="ECO:0000313" key="2">
    <source>
        <dbReference type="Proteomes" id="UP000436088"/>
    </source>
</evidence>
<accession>A0A6A3B1S0</accession>
<dbReference type="PANTHER" id="PTHR31789:SF1">
    <property type="entry name" value="OS05G0482600 PROTEIN"/>
    <property type="match status" value="1"/>
</dbReference>
<organism evidence="1 2">
    <name type="scientific">Hibiscus syriacus</name>
    <name type="common">Rose of Sharon</name>
    <dbReference type="NCBI Taxonomy" id="106335"/>
    <lineage>
        <taxon>Eukaryota</taxon>
        <taxon>Viridiplantae</taxon>
        <taxon>Streptophyta</taxon>
        <taxon>Embryophyta</taxon>
        <taxon>Tracheophyta</taxon>
        <taxon>Spermatophyta</taxon>
        <taxon>Magnoliopsida</taxon>
        <taxon>eudicotyledons</taxon>
        <taxon>Gunneridae</taxon>
        <taxon>Pentapetalae</taxon>
        <taxon>rosids</taxon>
        <taxon>malvids</taxon>
        <taxon>Malvales</taxon>
        <taxon>Malvaceae</taxon>
        <taxon>Malvoideae</taxon>
        <taxon>Hibiscus</taxon>
    </lineage>
</organism>
<protein>
    <submittedName>
        <fullName evidence="1">Uncharacterized protein</fullName>
    </submittedName>
</protein>
<evidence type="ECO:0000313" key="1">
    <source>
        <dbReference type="EMBL" id="KAE8710666.1"/>
    </source>
</evidence>
<dbReference type="Proteomes" id="UP000436088">
    <property type="component" value="Unassembled WGS sequence"/>
</dbReference>
<reference evidence="1" key="1">
    <citation type="submission" date="2019-09" db="EMBL/GenBank/DDBJ databases">
        <title>Draft genome information of white flower Hibiscus syriacus.</title>
        <authorList>
            <person name="Kim Y.-M."/>
        </authorList>
    </citation>
    <scope>NUCLEOTIDE SEQUENCE [LARGE SCALE GENOMIC DNA]</scope>
    <source>
        <strain evidence="1">YM2019G1</strain>
    </source>
</reference>
<dbReference type="AlphaFoldDB" id="A0A6A3B1S0"/>
<keyword evidence="2" id="KW-1185">Reference proteome</keyword>
<comment type="caution">
    <text evidence="1">The sequence shown here is derived from an EMBL/GenBank/DDBJ whole genome shotgun (WGS) entry which is preliminary data.</text>
</comment>
<name>A0A6A3B1S0_HIBSY</name>
<dbReference type="PANTHER" id="PTHR31789">
    <property type="entry name" value="OS05G0482600 PROTEIN"/>
    <property type="match status" value="1"/>
</dbReference>